<proteinExistence type="predicted"/>
<reference evidence="7 10" key="3">
    <citation type="submission" date="2017-12" db="EMBL/GenBank/DDBJ databases">
        <title>Pharmacopeia of the Arctic Ocean.</title>
        <authorList>
            <person name="Collins E."/>
            <person name="Ducluzeau A.-L."/>
        </authorList>
    </citation>
    <scope>NUCLEOTIDE SEQUENCE [LARGE SCALE GENOMIC DNA]</scope>
    <source>
        <strain evidence="7 10">DSM 23325</strain>
    </source>
</reference>
<dbReference type="AlphaFoldDB" id="A0A1I0VST6"/>
<evidence type="ECO:0000313" key="10">
    <source>
        <dbReference type="Proteomes" id="UP000233565"/>
    </source>
</evidence>
<evidence type="ECO:0000259" key="6">
    <source>
        <dbReference type="Pfam" id="PF04932"/>
    </source>
</evidence>
<dbReference type="Proteomes" id="UP000233565">
    <property type="component" value="Unassembled WGS sequence"/>
</dbReference>
<dbReference type="EMBL" id="FOKC01000001">
    <property type="protein sequence ID" value="SFA79459.1"/>
    <property type="molecule type" value="Genomic_DNA"/>
</dbReference>
<organism evidence="8 9">
    <name type="scientific">Nocardioides alpinus</name>
    <dbReference type="NCBI Taxonomy" id="748909"/>
    <lineage>
        <taxon>Bacteria</taxon>
        <taxon>Bacillati</taxon>
        <taxon>Actinomycetota</taxon>
        <taxon>Actinomycetes</taxon>
        <taxon>Propionibacteriales</taxon>
        <taxon>Nocardioidaceae</taxon>
        <taxon>Nocardioides</taxon>
    </lineage>
</organism>
<feature type="transmembrane region" description="Helical" evidence="5">
    <location>
        <begin position="253"/>
        <end position="271"/>
    </location>
</feature>
<evidence type="ECO:0000256" key="5">
    <source>
        <dbReference type="SAM" id="Phobius"/>
    </source>
</evidence>
<keyword evidence="3 5" id="KW-1133">Transmembrane helix</keyword>
<evidence type="ECO:0000313" key="7">
    <source>
        <dbReference type="EMBL" id="PKH37458.1"/>
    </source>
</evidence>
<dbReference type="STRING" id="748909.SAMN05192575_101437"/>
<feature type="transmembrane region" description="Helical" evidence="5">
    <location>
        <begin position="62"/>
        <end position="80"/>
    </location>
</feature>
<dbReference type="InterPro" id="IPR007016">
    <property type="entry name" value="O-antigen_ligase-rel_domated"/>
</dbReference>
<dbReference type="Pfam" id="PF04932">
    <property type="entry name" value="Wzy_C"/>
    <property type="match status" value="1"/>
</dbReference>
<evidence type="ECO:0000256" key="2">
    <source>
        <dbReference type="ARBA" id="ARBA00022692"/>
    </source>
</evidence>
<dbReference type="GO" id="GO:0016020">
    <property type="term" value="C:membrane"/>
    <property type="evidence" value="ECO:0007669"/>
    <property type="project" value="UniProtKB-SubCell"/>
</dbReference>
<dbReference type="PANTHER" id="PTHR37422:SF23">
    <property type="entry name" value="TEICHURONIC ACID BIOSYNTHESIS PROTEIN TUAE"/>
    <property type="match status" value="1"/>
</dbReference>
<sequence>MNSIAWLTAYLVLLFAVPSTQIVGPLGSAGSLAMVFGLGSFMLWVMLRVAASRSTGSEPEPVRRALVVFLFCVGFTYTWTMSHPVSPDEVSPADVAVLALISWAGTFLLAHDSLDTLADLRTILRRIAMAGGFLAMLGLLQALTRQVWVDRVSIPGLTLTQAAGNFDRGGFPRPAGTSVHPIEFGVVIAVLFPIALHIAFHDKERPLWLRWFPAAAIGALVPLTSSRSAYLGVLVGLLICMTGWEARRRWQMLGLAGVGVVAMLVVTPNLLNSIVRLFTGAGEDASVSSRTGSFGLAGDFFERSPLIGRGLGTFLPKYRIFDNQYLLLIVTVGLIGTVAFLAVAVVAIRTLRRARAHTDDAATKDLTISLTASIVVGFLSLLLFDAFAFPQTMGTIFLVLGLAGAVHRLSAVDGARSGPDKSRSEMTR</sequence>
<feature type="transmembrane region" description="Helical" evidence="5">
    <location>
        <begin position="325"/>
        <end position="348"/>
    </location>
</feature>
<keyword evidence="4 5" id="KW-0472">Membrane</keyword>
<dbReference type="GO" id="GO:0016874">
    <property type="term" value="F:ligase activity"/>
    <property type="evidence" value="ECO:0007669"/>
    <property type="project" value="UniProtKB-KW"/>
</dbReference>
<name>A0A1I0VST6_9ACTN</name>
<dbReference type="PANTHER" id="PTHR37422">
    <property type="entry name" value="TEICHURONIC ACID BIOSYNTHESIS PROTEIN TUAE"/>
    <property type="match status" value="1"/>
</dbReference>
<gene>
    <name evidence="7" type="ORF">CXG46_18590</name>
    <name evidence="8" type="ORF">SAMN05192575_101437</name>
</gene>
<dbReference type="RefSeq" id="WP_091193637.1">
    <property type="nucleotide sequence ID" value="NZ_FOKC01000001.1"/>
</dbReference>
<evidence type="ECO:0000256" key="4">
    <source>
        <dbReference type="ARBA" id="ARBA00023136"/>
    </source>
</evidence>
<feature type="transmembrane region" description="Helical" evidence="5">
    <location>
        <begin position="207"/>
        <end position="223"/>
    </location>
</feature>
<dbReference type="EMBL" id="PJBV01000035">
    <property type="protein sequence ID" value="PKH37458.1"/>
    <property type="molecule type" value="Genomic_DNA"/>
</dbReference>
<feature type="transmembrane region" description="Helical" evidence="5">
    <location>
        <begin position="368"/>
        <end position="389"/>
    </location>
</feature>
<keyword evidence="2 5" id="KW-0812">Transmembrane</keyword>
<dbReference type="OrthoDB" id="5243524at2"/>
<reference evidence="8" key="1">
    <citation type="submission" date="2016-10" db="EMBL/GenBank/DDBJ databases">
        <authorList>
            <person name="de Groot N.N."/>
        </authorList>
    </citation>
    <scope>NUCLEOTIDE SEQUENCE [LARGE SCALE GENOMIC DNA]</scope>
    <source>
        <strain evidence="8">CGMCC 1.10697</strain>
    </source>
</reference>
<feature type="transmembrane region" description="Helical" evidence="5">
    <location>
        <begin position="182"/>
        <end position="200"/>
    </location>
</feature>
<evidence type="ECO:0000313" key="8">
    <source>
        <dbReference type="EMBL" id="SFA79459.1"/>
    </source>
</evidence>
<accession>A0A1I0VST6</accession>
<dbReference type="Proteomes" id="UP000199113">
    <property type="component" value="Unassembled WGS sequence"/>
</dbReference>
<feature type="transmembrane region" description="Helical" evidence="5">
    <location>
        <begin position="229"/>
        <end position="246"/>
    </location>
</feature>
<feature type="domain" description="O-antigen ligase-related" evidence="6">
    <location>
        <begin position="215"/>
        <end position="341"/>
    </location>
</feature>
<comment type="subcellular location">
    <subcellularLocation>
        <location evidence="1">Membrane</location>
        <topology evidence="1">Multi-pass membrane protein</topology>
    </subcellularLocation>
</comment>
<evidence type="ECO:0000256" key="3">
    <source>
        <dbReference type="ARBA" id="ARBA00022989"/>
    </source>
</evidence>
<dbReference type="InterPro" id="IPR051533">
    <property type="entry name" value="WaaL-like"/>
</dbReference>
<keyword evidence="8" id="KW-0436">Ligase</keyword>
<evidence type="ECO:0000313" key="9">
    <source>
        <dbReference type="Proteomes" id="UP000199113"/>
    </source>
</evidence>
<evidence type="ECO:0000256" key="1">
    <source>
        <dbReference type="ARBA" id="ARBA00004141"/>
    </source>
</evidence>
<keyword evidence="10" id="KW-1185">Reference proteome</keyword>
<reference evidence="9" key="2">
    <citation type="submission" date="2016-10" db="EMBL/GenBank/DDBJ databases">
        <authorList>
            <person name="Varghese N."/>
            <person name="Submissions S."/>
        </authorList>
    </citation>
    <scope>NUCLEOTIDE SEQUENCE [LARGE SCALE GENOMIC DNA]</scope>
    <source>
        <strain evidence="9">CGMCC 1.10697</strain>
    </source>
</reference>
<feature type="transmembrane region" description="Helical" evidence="5">
    <location>
        <begin position="395"/>
        <end position="415"/>
    </location>
</feature>
<protein>
    <submittedName>
        <fullName evidence="8">O-antigen ligase</fullName>
    </submittedName>
    <submittedName>
        <fullName evidence="7">O-antigen polymerase</fullName>
    </submittedName>
</protein>
<feature type="transmembrane region" description="Helical" evidence="5">
    <location>
        <begin position="123"/>
        <end position="143"/>
    </location>
</feature>
<feature type="transmembrane region" description="Helical" evidence="5">
    <location>
        <begin position="29"/>
        <end position="50"/>
    </location>
</feature>
<feature type="transmembrane region" description="Helical" evidence="5">
    <location>
        <begin position="92"/>
        <end position="111"/>
    </location>
</feature>